<comment type="caution">
    <text evidence="10">The sequence shown here is derived from an EMBL/GenBank/DDBJ whole genome shotgun (WGS) entry which is preliminary data.</text>
</comment>
<comment type="function">
    <text evidence="1 8">Involved in inositol deacylation of GPI-anchored proteins which plays important roles in the quality control and ER-associated degradation of GPI-anchored proteins.</text>
</comment>
<evidence type="ECO:0000256" key="8">
    <source>
        <dbReference type="RuleBase" id="RU365011"/>
    </source>
</evidence>
<dbReference type="GO" id="GO:0005789">
    <property type="term" value="C:endoplasmic reticulum membrane"/>
    <property type="evidence" value="ECO:0007669"/>
    <property type="project" value="UniProtKB-SubCell"/>
</dbReference>
<evidence type="ECO:0000256" key="5">
    <source>
        <dbReference type="ARBA" id="ARBA00022824"/>
    </source>
</evidence>
<dbReference type="InterPro" id="IPR052374">
    <property type="entry name" value="SERAC1"/>
</dbReference>
<feature type="domain" description="GPI inositol-deacylase PGAP1-like alpha/beta" evidence="9">
    <location>
        <begin position="9"/>
        <end position="58"/>
    </location>
</feature>
<keyword evidence="6" id="KW-0496">Mitochondrion</keyword>
<dbReference type="EC" id="3.1.-.-" evidence="8"/>
<evidence type="ECO:0000256" key="6">
    <source>
        <dbReference type="ARBA" id="ARBA00023128"/>
    </source>
</evidence>
<dbReference type="InterPro" id="IPR012908">
    <property type="entry name" value="PGAP1-ab_dom-like"/>
</dbReference>
<keyword evidence="8" id="KW-0813">Transport</keyword>
<keyword evidence="7 8" id="KW-0472">Membrane</keyword>
<dbReference type="Pfam" id="PF07819">
    <property type="entry name" value="PGAP1"/>
    <property type="match status" value="1"/>
</dbReference>
<evidence type="ECO:0000256" key="4">
    <source>
        <dbReference type="ARBA" id="ARBA00015856"/>
    </source>
</evidence>
<organism evidence="10 11">
    <name type="scientific">Microdochium trichocladiopsis</name>
    <dbReference type="NCBI Taxonomy" id="1682393"/>
    <lineage>
        <taxon>Eukaryota</taxon>
        <taxon>Fungi</taxon>
        <taxon>Dikarya</taxon>
        <taxon>Ascomycota</taxon>
        <taxon>Pezizomycotina</taxon>
        <taxon>Sordariomycetes</taxon>
        <taxon>Xylariomycetidae</taxon>
        <taxon>Xylariales</taxon>
        <taxon>Microdochiaceae</taxon>
        <taxon>Microdochium</taxon>
    </lineage>
</organism>
<dbReference type="InterPro" id="IPR029058">
    <property type="entry name" value="AB_hydrolase_fold"/>
</dbReference>
<evidence type="ECO:0000313" key="10">
    <source>
        <dbReference type="EMBL" id="KAH7021505.1"/>
    </source>
</evidence>
<evidence type="ECO:0000259" key="9">
    <source>
        <dbReference type="Pfam" id="PF07819"/>
    </source>
</evidence>
<evidence type="ECO:0000256" key="1">
    <source>
        <dbReference type="ARBA" id="ARBA00003496"/>
    </source>
</evidence>
<evidence type="ECO:0000256" key="2">
    <source>
        <dbReference type="ARBA" id="ARBA00004173"/>
    </source>
</evidence>
<accession>A0A9P9BIE7</accession>
<comment type="similarity">
    <text evidence="8">Belongs to the GPI inositol-deacylase family.</text>
</comment>
<dbReference type="AlphaFoldDB" id="A0A9P9BIE7"/>
<dbReference type="Gene3D" id="3.40.50.1820">
    <property type="entry name" value="alpha/beta hydrolase"/>
    <property type="match status" value="1"/>
</dbReference>
<dbReference type="PANTHER" id="PTHR48182:SF2">
    <property type="entry name" value="PROTEIN SERAC1"/>
    <property type="match status" value="1"/>
</dbReference>
<dbReference type="Proteomes" id="UP000756346">
    <property type="component" value="Unassembled WGS sequence"/>
</dbReference>
<keyword evidence="11" id="KW-1185">Reference proteome</keyword>
<dbReference type="GO" id="GO:0015031">
    <property type="term" value="P:protein transport"/>
    <property type="evidence" value="ECO:0007669"/>
    <property type="project" value="UniProtKB-KW"/>
</dbReference>
<reference evidence="10" key="1">
    <citation type="journal article" date="2021" name="Nat. Commun.">
        <title>Genetic determinants of endophytism in the Arabidopsis root mycobiome.</title>
        <authorList>
            <person name="Mesny F."/>
            <person name="Miyauchi S."/>
            <person name="Thiergart T."/>
            <person name="Pickel B."/>
            <person name="Atanasova L."/>
            <person name="Karlsson M."/>
            <person name="Huettel B."/>
            <person name="Barry K.W."/>
            <person name="Haridas S."/>
            <person name="Chen C."/>
            <person name="Bauer D."/>
            <person name="Andreopoulos W."/>
            <person name="Pangilinan J."/>
            <person name="LaButti K."/>
            <person name="Riley R."/>
            <person name="Lipzen A."/>
            <person name="Clum A."/>
            <person name="Drula E."/>
            <person name="Henrissat B."/>
            <person name="Kohler A."/>
            <person name="Grigoriev I.V."/>
            <person name="Martin F.M."/>
            <person name="Hacquard S."/>
        </authorList>
    </citation>
    <scope>NUCLEOTIDE SEQUENCE</scope>
    <source>
        <strain evidence="10">MPI-CAGE-CH-0230</strain>
    </source>
</reference>
<evidence type="ECO:0000256" key="7">
    <source>
        <dbReference type="ARBA" id="ARBA00023136"/>
    </source>
</evidence>
<keyword evidence="5 8" id="KW-0256">Endoplasmic reticulum</keyword>
<evidence type="ECO:0000256" key="3">
    <source>
        <dbReference type="ARBA" id="ARBA00004370"/>
    </source>
</evidence>
<protein>
    <recommendedName>
        <fullName evidence="4 8">GPI inositol-deacylase</fullName>
        <ecNumber evidence="8">3.1.-.-</ecNumber>
    </recommendedName>
</protein>
<dbReference type="PANTHER" id="PTHR48182">
    <property type="entry name" value="PROTEIN SERAC1"/>
    <property type="match status" value="1"/>
</dbReference>
<gene>
    <name evidence="10" type="ORF">B0I36DRAFT_388193</name>
</gene>
<dbReference type="GO" id="GO:0005739">
    <property type="term" value="C:mitochondrion"/>
    <property type="evidence" value="ECO:0007669"/>
    <property type="project" value="UniProtKB-SubCell"/>
</dbReference>
<proteinExistence type="inferred from homology"/>
<dbReference type="GeneID" id="70190773"/>
<dbReference type="EMBL" id="JAGTJQ010000010">
    <property type="protein sequence ID" value="KAH7021505.1"/>
    <property type="molecule type" value="Genomic_DNA"/>
</dbReference>
<evidence type="ECO:0000313" key="11">
    <source>
        <dbReference type="Proteomes" id="UP000756346"/>
    </source>
</evidence>
<keyword evidence="8" id="KW-0378">Hydrolase</keyword>
<sequence>MRNSPHMSTNPESPIILLGYSMGGLVAKKAYVLSQYVPVFKNRIQAIFFLATPHRGSDYAATLNKILAISGLMSSRGYITDLTTGSTSTQTINDDFGKLASKLLLFSFYETQRMSIGISTCLIVEKHSAVLGYSNERVQYLNAKHREICKFHSPDDPNYNTVKNALVSATEDLLVTGEMYRGFLRSPQH</sequence>
<dbReference type="OrthoDB" id="194358at2759"/>
<name>A0A9P9BIE7_9PEZI</name>
<comment type="subcellular location">
    <subcellularLocation>
        <location evidence="8">Endoplasmic reticulum membrane</location>
    </subcellularLocation>
    <subcellularLocation>
        <location evidence="3">Membrane</location>
    </subcellularLocation>
    <subcellularLocation>
        <location evidence="2">Mitochondrion</location>
    </subcellularLocation>
</comment>
<dbReference type="RefSeq" id="XP_046007706.1">
    <property type="nucleotide sequence ID" value="XM_046161227.1"/>
</dbReference>
<keyword evidence="8" id="KW-0653">Protein transport</keyword>
<dbReference type="GO" id="GO:0016788">
    <property type="term" value="F:hydrolase activity, acting on ester bonds"/>
    <property type="evidence" value="ECO:0007669"/>
    <property type="project" value="InterPro"/>
</dbReference>
<dbReference type="SUPFAM" id="SSF53474">
    <property type="entry name" value="alpha/beta-Hydrolases"/>
    <property type="match status" value="1"/>
</dbReference>